<dbReference type="Proteomes" id="UP000252558">
    <property type="component" value="Unassembled WGS sequence"/>
</dbReference>
<dbReference type="Gene3D" id="3.50.50.60">
    <property type="entry name" value="FAD/NAD(P)-binding domain"/>
    <property type="match status" value="1"/>
</dbReference>
<dbReference type="OrthoDB" id="20837at2"/>
<organism evidence="2 3">
    <name type="scientific">Corallincola holothuriorum</name>
    <dbReference type="NCBI Taxonomy" id="2282215"/>
    <lineage>
        <taxon>Bacteria</taxon>
        <taxon>Pseudomonadati</taxon>
        <taxon>Pseudomonadota</taxon>
        <taxon>Gammaproteobacteria</taxon>
        <taxon>Alteromonadales</taxon>
        <taxon>Psychromonadaceae</taxon>
        <taxon>Corallincola</taxon>
    </lineage>
</organism>
<dbReference type="Pfam" id="PF01593">
    <property type="entry name" value="Amino_oxidase"/>
    <property type="match status" value="1"/>
</dbReference>
<dbReference type="InterPro" id="IPR036188">
    <property type="entry name" value="FAD/NAD-bd_sf"/>
</dbReference>
<keyword evidence="3" id="KW-1185">Reference proteome</keyword>
<dbReference type="SUPFAM" id="SSF51905">
    <property type="entry name" value="FAD/NAD(P)-binding domain"/>
    <property type="match status" value="1"/>
</dbReference>
<dbReference type="AlphaFoldDB" id="A0A368NQF1"/>
<dbReference type="GO" id="GO:0016491">
    <property type="term" value="F:oxidoreductase activity"/>
    <property type="evidence" value="ECO:0007669"/>
    <property type="project" value="InterPro"/>
</dbReference>
<dbReference type="InterPro" id="IPR002937">
    <property type="entry name" value="Amino_oxidase"/>
</dbReference>
<dbReference type="PANTHER" id="PTHR42923:SF17">
    <property type="entry name" value="AMINE OXIDASE DOMAIN-CONTAINING PROTEIN"/>
    <property type="match status" value="1"/>
</dbReference>
<reference evidence="2 3" key="1">
    <citation type="submission" date="2018-07" db="EMBL/GenBank/DDBJ databases">
        <title>Corallincola holothuriorum sp. nov., a new facultative anaerobe isolated from sea cucumber Apostichopus japonicus.</title>
        <authorList>
            <person name="Xia H."/>
        </authorList>
    </citation>
    <scope>NUCLEOTIDE SEQUENCE [LARGE SCALE GENOMIC DNA]</scope>
    <source>
        <strain evidence="2 3">C4</strain>
    </source>
</reference>
<comment type="caution">
    <text evidence="2">The sequence shown here is derived from an EMBL/GenBank/DDBJ whole genome shotgun (WGS) entry which is preliminary data.</text>
</comment>
<name>A0A368NQF1_9GAMM</name>
<gene>
    <name evidence="2" type="ORF">DU002_01260</name>
</gene>
<feature type="domain" description="Amine oxidase" evidence="1">
    <location>
        <begin position="11"/>
        <end position="266"/>
    </location>
</feature>
<dbReference type="InterPro" id="IPR050464">
    <property type="entry name" value="Zeta_carotene_desat/Oxidored"/>
</dbReference>
<sequence length="415" mass="46796">MKRIAIIGAGISGLVTAKLLSRKHDVTLFEKNHYIGGHTHTVDVEVGGKSYAVDTGFIVFNDRTYPNFIRLLDQLGVKYKPTEMSFSVSNRQSGLEYNGHDLNTLFAQRKNLFSPKFYRLISEILRFNKLCKAQSQSSFGHDCLGDFLSKHQFSDFFQQHYILPMGAAIWSTSIEGMKAFPLTFFLRFFLNHGLLDIKDRPQWYVVGGGSRSYVEPLVRQIDGDIQLNAQISSVQRLESAVIVRFADGSEQQFDEVVFCCHSDEALSLLADADANEQEILSALAYADNEVVLHTDQSLLPLEKRAWASWNYLMDGVDTELPQLTYNMNILQGIKSDETFCVTLNATAKIDASKVLRKFTYAHPQYTVAAANAQTMWGQISGWRRSHFCGAYWFNGFHEDGVNSALRVAEAFGETL</sequence>
<proteinExistence type="predicted"/>
<dbReference type="EMBL" id="QPID01000001">
    <property type="protein sequence ID" value="RCU52628.1"/>
    <property type="molecule type" value="Genomic_DNA"/>
</dbReference>
<evidence type="ECO:0000313" key="2">
    <source>
        <dbReference type="EMBL" id="RCU52628.1"/>
    </source>
</evidence>
<dbReference type="RefSeq" id="WP_114336536.1">
    <property type="nucleotide sequence ID" value="NZ_QPID01000001.1"/>
</dbReference>
<accession>A0A368NQF1</accession>
<dbReference type="PANTHER" id="PTHR42923">
    <property type="entry name" value="PROTOPORPHYRINOGEN OXIDASE"/>
    <property type="match status" value="1"/>
</dbReference>
<evidence type="ECO:0000259" key="1">
    <source>
        <dbReference type="Pfam" id="PF01593"/>
    </source>
</evidence>
<protein>
    <submittedName>
        <fullName evidence="2">FAD-dependent oxidoreductase</fullName>
    </submittedName>
</protein>
<evidence type="ECO:0000313" key="3">
    <source>
        <dbReference type="Proteomes" id="UP000252558"/>
    </source>
</evidence>